<name>A0A444YQH2_ARAHY</name>
<evidence type="ECO:0000313" key="2">
    <source>
        <dbReference type="EMBL" id="RYR04121.1"/>
    </source>
</evidence>
<evidence type="ECO:0000313" key="3">
    <source>
        <dbReference type="Proteomes" id="UP000289738"/>
    </source>
</evidence>
<evidence type="ECO:0008006" key="4">
    <source>
        <dbReference type="Google" id="ProtNLM"/>
    </source>
</evidence>
<dbReference type="AlphaFoldDB" id="A0A444YQH2"/>
<keyword evidence="1" id="KW-1133">Transmembrane helix</keyword>
<feature type="transmembrane region" description="Helical" evidence="1">
    <location>
        <begin position="51"/>
        <end position="69"/>
    </location>
</feature>
<gene>
    <name evidence="2" type="ORF">Ahy_B06g083705</name>
</gene>
<sequence>MYRALCRASRVDCKEIDGPLTLCLPKLGFVYHFLRQFLAILDSFRLQTGGVTGSVLIGLTDFIILLTLGGRWMISKKDRYAYAIGRIEPDVIPVDVRQHSVIWSATVPLISFECVEWHASDRLRRQFGFTQGVSHQERDLGEEHGEVLIGPKIKIGPEPTLFTSFINFF</sequence>
<keyword evidence="1" id="KW-0472">Membrane</keyword>
<keyword evidence="1" id="KW-0812">Transmembrane</keyword>
<comment type="caution">
    <text evidence="2">The sequence shown here is derived from an EMBL/GenBank/DDBJ whole genome shotgun (WGS) entry which is preliminary data.</text>
</comment>
<keyword evidence="3" id="KW-1185">Reference proteome</keyword>
<proteinExistence type="predicted"/>
<organism evidence="2 3">
    <name type="scientific">Arachis hypogaea</name>
    <name type="common">Peanut</name>
    <dbReference type="NCBI Taxonomy" id="3818"/>
    <lineage>
        <taxon>Eukaryota</taxon>
        <taxon>Viridiplantae</taxon>
        <taxon>Streptophyta</taxon>
        <taxon>Embryophyta</taxon>
        <taxon>Tracheophyta</taxon>
        <taxon>Spermatophyta</taxon>
        <taxon>Magnoliopsida</taxon>
        <taxon>eudicotyledons</taxon>
        <taxon>Gunneridae</taxon>
        <taxon>Pentapetalae</taxon>
        <taxon>rosids</taxon>
        <taxon>fabids</taxon>
        <taxon>Fabales</taxon>
        <taxon>Fabaceae</taxon>
        <taxon>Papilionoideae</taxon>
        <taxon>50 kb inversion clade</taxon>
        <taxon>dalbergioids sensu lato</taxon>
        <taxon>Dalbergieae</taxon>
        <taxon>Pterocarpus clade</taxon>
        <taxon>Arachis</taxon>
    </lineage>
</organism>
<evidence type="ECO:0000256" key="1">
    <source>
        <dbReference type="SAM" id="Phobius"/>
    </source>
</evidence>
<dbReference type="EMBL" id="SDMP01000016">
    <property type="protein sequence ID" value="RYR04121.1"/>
    <property type="molecule type" value="Genomic_DNA"/>
</dbReference>
<accession>A0A444YQH2</accession>
<protein>
    <recommendedName>
        <fullName evidence="4">Aminotransferase-like plant mobile domain-containing protein</fullName>
    </recommendedName>
</protein>
<reference evidence="2 3" key="1">
    <citation type="submission" date="2019-01" db="EMBL/GenBank/DDBJ databases">
        <title>Sequencing of cultivated peanut Arachis hypogaea provides insights into genome evolution and oil improvement.</title>
        <authorList>
            <person name="Chen X."/>
        </authorList>
    </citation>
    <scope>NUCLEOTIDE SEQUENCE [LARGE SCALE GENOMIC DNA]</scope>
    <source>
        <strain evidence="3">cv. Fuhuasheng</strain>
        <tissue evidence="2">Leaves</tissue>
    </source>
</reference>
<dbReference type="Proteomes" id="UP000289738">
    <property type="component" value="Chromosome B06"/>
</dbReference>